<dbReference type="InterPro" id="IPR050219">
    <property type="entry name" value="DnaG_primase"/>
</dbReference>
<dbReference type="EMBL" id="FOGJ01000025">
    <property type="protein sequence ID" value="SES26060.1"/>
    <property type="molecule type" value="Genomic_DNA"/>
</dbReference>
<dbReference type="GO" id="GO:0006269">
    <property type="term" value="P:DNA replication, synthesis of primer"/>
    <property type="evidence" value="ECO:0007669"/>
    <property type="project" value="TreeGrafter"/>
</dbReference>
<dbReference type="GO" id="GO:0003677">
    <property type="term" value="F:DNA binding"/>
    <property type="evidence" value="ECO:0007669"/>
    <property type="project" value="InterPro"/>
</dbReference>
<keyword evidence="2" id="KW-0863">Zinc-finger</keyword>
<dbReference type="GO" id="GO:0005737">
    <property type="term" value="C:cytoplasm"/>
    <property type="evidence" value="ECO:0007669"/>
    <property type="project" value="TreeGrafter"/>
</dbReference>
<dbReference type="Pfam" id="PF01807">
    <property type="entry name" value="Zn_ribbon_DnaG"/>
    <property type="match status" value="1"/>
</dbReference>
<proteinExistence type="predicted"/>
<reference evidence="5 6" key="1">
    <citation type="submission" date="2016-10" db="EMBL/GenBank/DDBJ databases">
        <authorList>
            <person name="de Groot N.N."/>
        </authorList>
    </citation>
    <scope>NUCLEOTIDE SEQUENCE [LARGE SCALE GENOMIC DNA]</scope>
    <source>
        <strain evidence="5 6">AR40</strain>
    </source>
</reference>
<dbReference type="AlphaFoldDB" id="A0A1H9VW69"/>
<dbReference type="GO" id="GO:0003899">
    <property type="term" value="F:DNA-directed RNA polymerase activity"/>
    <property type="evidence" value="ECO:0007669"/>
    <property type="project" value="InterPro"/>
</dbReference>
<evidence type="ECO:0000313" key="6">
    <source>
        <dbReference type="Proteomes" id="UP000182584"/>
    </source>
</evidence>
<dbReference type="GO" id="GO:0008270">
    <property type="term" value="F:zinc ion binding"/>
    <property type="evidence" value="ECO:0007669"/>
    <property type="project" value="UniProtKB-KW"/>
</dbReference>
<keyword evidence="3" id="KW-0862">Zinc</keyword>
<dbReference type="PANTHER" id="PTHR30313:SF2">
    <property type="entry name" value="DNA PRIMASE"/>
    <property type="match status" value="1"/>
</dbReference>
<dbReference type="PANTHER" id="PTHR30313">
    <property type="entry name" value="DNA PRIMASE"/>
    <property type="match status" value="1"/>
</dbReference>
<dbReference type="Proteomes" id="UP000182584">
    <property type="component" value="Unassembled WGS sequence"/>
</dbReference>
<evidence type="ECO:0000256" key="2">
    <source>
        <dbReference type="ARBA" id="ARBA00022771"/>
    </source>
</evidence>
<dbReference type="SUPFAM" id="SSF57783">
    <property type="entry name" value="Zinc beta-ribbon"/>
    <property type="match status" value="1"/>
</dbReference>
<evidence type="ECO:0000313" key="5">
    <source>
        <dbReference type="EMBL" id="SES26060.1"/>
    </source>
</evidence>
<dbReference type="RefSeq" id="WP_074757977.1">
    <property type="nucleotide sequence ID" value="NZ_FOGJ01000025.1"/>
</dbReference>
<dbReference type="InterPro" id="IPR036977">
    <property type="entry name" value="DNA_primase_Znf_CHC2"/>
</dbReference>
<gene>
    <name evidence="5" type="ORF">SAMN04487884_12561</name>
</gene>
<keyword evidence="1" id="KW-0479">Metal-binding</keyword>
<evidence type="ECO:0000256" key="3">
    <source>
        <dbReference type="ARBA" id="ARBA00022833"/>
    </source>
</evidence>
<dbReference type="Gene3D" id="3.90.580.10">
    <property type="entry name" value="Zinc finger, CHC2-type domain"/>
    <property type="match status" value="1"/>
</dbReference>
<organism evidence="5 6">
    <name type="scientific">Butyrivibrio fibrisolvens</name>
    <dbReference type="NCBI Taxonomy" id="831"/>
    <lineage>
        <taxon>Bacteria</taxon>
        <taxon>Bacillati</taxon>
        <taxon>Bacillota</taxon>
        <taxon>Clostridia</taxon>
        <taxon>Lachnospirales</taxon>
        <taxon>Lachnospiraceae</taxon>
        <taxon>Butyrivibrio</taxon>
    </lineage>
</organism>
<accession>A0A1H9VW69</accession>
<dbReference type="InterPro" id="IPR002694">
    <property type="entry name" value="Znf_CHC2"/>
</dbReference>
<dbReference type="OrthoDB" id="9773296at2"/>
<dbReference type="SMART" id="SM00400">
    <property type="entry name" value="ZnF_CHCC"/>
    <property type="match status" value="1"/>
</dbReference>
<evidence type="ECO:0000256" key="1">
    <source>
        <dbReference type="ARBA" id="ARBA00022723"/>
    </source>
</evidence>
<feature type="domain" description="Zinc finger CHC2-type" evidence="4">
    <location>
        <begin position="29"/>
        <end position="79"/>
    </location>
</feature>
<name>A0A1H9VW69_BUTFI</name>
<sequence>MSVFDTVRDNITARQVAENYGIKVNRYGMCCCPFHSDKHPSMKINSRYYCFGCGERGDAVDFVSKYFGLGLKDAALKICDDFHLSYDEIYHAPPKKIQPKKSTEQIFEETEKHCYMVLCDYLHLLKGWKTEYAPKDANEEWHPRFCEALKEIDHVEYLLDILQHGDISDRAFLIADYGRKVIDIEGRLKQFSSRTQGQDNRACKGSGRRKQCL</sequence>
<protein>
    <submittedName>
        <fullName evidence="5">CHC2 zinc finger</fullName>
    </submittedName>
</protein>
<evidence type="ECO:0000259" key="4">
    <source>
        <dbReference type="SMART" id="SM00400"/>
    </source>
</evidence>